<dbReference type="NCBIfam" id="NF047703">
    <property type="entry name" value="slr1658_superfam"/>
    <property type="match status" value="1"/>
</dbReference>
<dbReference type="SUPFAM" id="SSF55874">
    <property type="entry name" value="ATPase domain of HSP90 chaperone/DNA topoisomerase II/histidine kinase"/>
    <property type="match status" value="1"/>
</dbReference>
<dbReference type="Gene3D" id="3.30.565.10">
    <property type="entry name" value="Histidine kinase-like ATPase, C-terminal domain"/>
    <property type="match status" value="1"/>
</dbReference>
<keyword evidence="2" id="KW-1185">Reference proteome</keyword>
<dbReference type="Proteomes" id="UP000297609">
    <property type="component" value="Unassembled WGS sequence"/>
</dbReference>
<dbReference type="AlphaFoldDB" id="A0A4R9JRS3"/>
<gene>
    <name evidence="1" type="ORF">EHQ59_11230</name>
</gene>
<sequence>MNQKAPVIIGEYHFIPENLPSDGQFRLMFLPIDMTAYWRRCGLTANFVAGFYSYCYEESESKINSLSTIINELLENATKFSKVKDGKIKVELKHYGNLLKIDVLNVASKTLRDSFELFVSKIILEKVEDMYFSTLETKEDSDTKSGLGLLMLLKDYPVRFGYSFQEIDADTHEITVRAIINVEEL</sequence>
<evidence type="ECO:0000313" key="1">
    <source>
        <dbReference type="EMBL" id="TGL51462.1"/>
    </source>
</evidence>
<dbReference type="InterPro" id="IPR058084">
    <property type="entry name" value="Slr1658-like"/>
</dbReference>
<proteinExistence type="predicted"/>
<dbReference type="InterPro" id="IPR036890">
    <property type="entry name" value="HATPase_C_sf"/>
</dbReference>
<keyword evidence="1" id="KW-0808">Transferase</keyword>
<keyword evidence="1" id="KW-0418">Kinase</keyword>
<dbReference type="EMBL" id="RQGG01000032">
    <property type="protein sequence ID" value="TGL51462.1"/>
    <property type="molecule type" value="Genomic_DNA"/>
</dbReference>
<dbReference type="RefSeq" id="WP_135619742.1">
    <property type="nucleotide sequence ID" value="NZ_RQGG01000032.1"/>
</dbReference>
<comment type="caution">
    <text evidence="1">The sequence shown here is derived from an EMBL/GenBank/DDBJ whole genome shotgun (WGS) entry which is preliminary data.</text>
</comment>
<organism evidence="1 2">
    <name type="scientific">Leptospira kemamanensis</name>
    <dbReference type="NCBI Taxonomy" id="2484942"/>
    <lineage>
        <taxon>Bacteria</taxon>
        <taxon>Pseudomonadati</taxon>
        <taxon>Spirochaetota</taxon>
        <taxon>Spirochaetia</taxon>
        <taxon>Leptospirales</taxon>
        <taxon>Leptospiraceae</taxon>
        <taxon>Leptospira</taxon>
    </lineage>
</organism>
<name>A0A4R9JRS3_9LEPT</name>
<evidence type="ECO:0000313" key="2">
    <source>
        <dbReference type="Proteomes" id="UP000297609"/>
    </source>
</evidence>
<reference evidence="1" key="1">
    <citation type="journal article" date="2019" name="PLoS Negl. Trop. Dis.">
        <title>Revisiting the worldwide diversity of Leptospira species in the environment.</title>
        <authorList>
            <person name="Vincent A.T."/>
            <person name="Schiettekatte O."/>
            <person name="Bourhy P."/>
            <person name="Veyrier F.J."/>
            <person name="Picardeau M."/>
        </authorList>
    </citation>
    <scope>NUCLEOTIDE SEQUENCE [LARGE SCALE GENOMIC DNA]</scope>
    <source>
        <strain evidence="1">201702454</strain>
    </source>
</reference>
<protein>
    <submittedName>
        <fullName evidence="1">Histidine kinase</fullName>
    </submittedName>
</protein>
<accession>A0A4R9JRS3</accession>
<dbReference type="GO" id="GO:0016301">
    <property type="term" value="F:kinase activity"/>
    <property type="evidence" value="ECO:0007669"/>
    <property type="project" value="UniProtKB-KW"/>
</dbReference>
<dbReference type="OrthoDB" id="9810563at2"/>